<dbReference type="Gene3D" id="1.20.1280.50">
    <property type="match status" value="1"/>
</dbReference>
<dbReference type="GO" id="GO:0005634">
    <property type="term" value="C:nucleus"/>
    <property type="evidence" value="ECO:0007669"/>
    <property type="project" value="UniProtKB-SubCell"/>
</dbReference>
<reference evidence="7 8" key="1">
    <citation type="journal article" date="2013" name="Proc. Natl. Acad. Sci. U.S.A.">
        <title>Fine-scale variation in meiotic recombination in Mimulus inferred from population shotgun sequencing.</title>
        <authorList>
            <person name="Hellsten U."/>
            <person name="Wright K.M."/>
            <person name="Jenkins J."/>
            <person name="Shu S."/>
            <person name="Yuan Y."/>
            <person name="Wessler S.R."/>
            <person name="Schmutz J."/>
            <person name="Willis J.H."/>
            <person name="Rokhsar D.S."/>
        </authorList>
    </citation>
    <scope>NUCLEOTIDE SEQUENCE [LARGE SCALE GENOMIC DNA]</scope>
    <source>
        <strain evidence="8">cv. DUN x IM62</strain>
    </source>
</reference>
<dbReference type="InterPro" id="IPR032675">
    <property type="entry name" value="LRR_dom_sf"/>
</dbReference>
<evidence type="ECO:0000256" key="1">
    <source>
        <dbReference type="ARBA" id="ARBA00004123"/>
    </source>
</evidence>
<keyword evidence="5" id="KW-0539">Nucleus</keyword>
<dbReference type="GO" id="GO:0031146">
    <property type="term" value="P:SCF-dependent proteasomal ubiquitin-dependent protein catabolic process"/>
    <property type="evidence" value="ECO:0000318"/>
    <property type="project" value="GO_Central"/>
</dbReference>
<dbReference type="InterPro" id="IPR057207">
    <property type="entry name" value="FBXL15_LRR"/>
</dbReference>
<dbReference type="GO" id="GO:0010105">
    <property type="term" value="P:negative regulation of ethylene-activated signaling pathway"/>
    <property type="evidence" value="ECO:0007669"/>
    <property type="project" value="UniProtKB-ARBA"/>
</dbReference>
<evidence type="ECO:0000256" key="3">
    <source>
        <dbReference type="ARBA" id="ARBA00022745"/>
    </source>
</evidence>
<evidence type="ECO:0000256" key="2">
    <source>
        <dbReference type="ARBA" id="ARBA00004906"/>
    </source>
</evidence>
<dbReference type="AlphaFoldDB" id="A0A022QWT2"/>
<comment type="subcellular location">
    <subcellularLocation>
        <location evidence="1">Nucleus</location>
    </subcellularLocation>
</comment>
<dbReference type="STRING" id="4155.A0A022QWT2"/>
<dbReference type="PANTHER" id="PTHR13318">
    <property type="entry name" value="PARTNER OF PAIRED, ISOFORM B-RELATED"/>
    <property type="match status" value="1"/>
</dbReference>
<keyword evidence="8" id="KW-1185">Reference proteome</keyword>
<evidence type="ECO:0000259" key="6">
    <source>
        <dbReference type="SMART" id="SM00256"/>
    </source>
</evidence>
<dbReference type="Gene3D" id="3.80.10.10">
    <property type="entry name" value="Ribonuclease Inhibitor"/>
    <property type="match status" value="4"/>
</dbReference>
<evidence type="ECO:0000313" key="8">
    <source>
        <dbReference type="Proteomes" id="UP000030748"/>
    </source>
</evidence>
<dbReference type="InterPro" id="IPR036047">
    <property type="entry name" value="F-box-like_dom_sf"/>
</dbReference>
<organism evidence="7 8">
    <name type="scientific">Erythranthe guttata</name>
    <name type="common">Yellow monkey flower</name>
    <name type="synonym">Mimulus guttatus</name>
    <dbReference type="NCBI Taxonomy" id="4155"/>
    <lineage>
        <taxon>Eukaryota</taxon>
        <taxon>Viridiplantae</taxon>
        <taxon>Streptophyta</taxon>
        <taxon>Embryophyta</taxon>
        <taxon>Tracheophyta</taxon>
        <taxon>Spermatophyta</taxon>
        <taxon>Magnoliopsida</taxon>
        <taxon>eudicotyledons</taxon>
        <taxon>Gunneridae</taxon>
        <taxon>Pentapetalae</taxon>
        <taxon>asterids</taxon>
        <taxon>lamiids</taxon>
        <taxon>Lamiales</taxon>
        <taxon>Phrymaceae</taxon>
        <taxon>Erythranthe</taxon>
    </lineage>
</organism>
<dbReference type="SUPFAM" id="SSF52047">
    <property type="entry name" value="RNI-like"/>
    <property type="match status" value="2"/>
</dbReference>
<dbReference type="SMART" id="SM00256">
    <property type="entry name" value="FBOX"/>
    <property type="match status" value="1"/>
</dbReference>
<dbReference type="EMBL" id="KI630858">
    <property type="protein sequence ID" value="EYU32346.1"/>
    <property type="molecule type" value="Genomic_DNA"/>
</dbReference>
<gene>
    <name evidence="7" type="ORF">MIMGU_mgv1a002758mg</name>
</gene>
<dbReference type="InterPro" id="IPR001810">
    <property type="entry name" value="F-box_dom"/>
</dbReference>
<dbReference type="FunFam" id="3.80.10.10:FF:000451">
    <property type="entry name" value="EIN3-binding F-box protein 1"/>
    <property type="match status" value="1"/>
</dbReference>
<dbReference type="Pfam" id="PF00646">
    <property type="entry name" value="F-box"/>
    <property type="match status" value="1"/>
</dbReference>
<evidence type="ECO:0000256" key="5">
    <source>
        <dbReference type="ARBA" id="ARBA00023242"/>
    </source>
</evidence>
<dbReference type="SMART" id="SM00367">
    <property type="entry name" value="LRR_CC"/>
    <property type="match status" value="12"/>
</dbReference>
<proteinExistence type="predicted"/>
<dbReference type="PANTHER" id="PTHR13318:SF88">
    <property type="entry name" value="EIN3-BINDING F-BOX PROTEIN 1"/>
    <property type="match status" value="1"/>
</dbReference>
<feature type="domain" description="F-box" evidence="6">
    <location>
        <begin position="61"/>
        <end position="102"/>
    </location>
</feature>
<protein>
    <recommendedName>
        <fullName evidence="6">F-box domain-containing protein</fullName>
    </recommendedName>
</protein>
<dbReference type="GO" id="GO:0019005">
    <property type="term" value="C:SCF ubiquitin ligase complex"/>
    <property type="evidence" value="ECO:0000318"/>
    <property type="project" value="GO_Central"/>
</dbReference>
<dbReference type="FunFam" id="3.80.10.10:FF:000473">
    <property type="entry name" value="EIN3-binding F-box protein 1"/>
    <property type="match status" value="1"/>
</dbReference>
<keyword evidence="3" id="KW-0936">Ethylene signaling pathway</keyword>
<dbReference type="InterPro" id="IPR006553">
    <property type="entry name" value="Leu-rich_rpt_Cys-con_subtyp"/>
</dbReference>
<evidence type="ECO:0000313" key="7">
    <source>
        <dbReference type="EMBL" id="EYU32346.1"/>
    </source>
</evidence>
<evidence type="ECO:0000256" key="4">
    <source>
        <dbReference type="ARBA" id="ARBA00022786"/>
    </source>
</evidence>
<dbReference type="SUPFAM" id="SSF81383">
    <property type="entry name" value="F-box domain"/>
    <property type="match status" value="1"/>
</dbReference>
<name>A0A022QWT2_ERYGU</name>
<keyword evidence="4" id="KW-0833">Ubl conjugation pathway</keyword>
<dbReference type="eggNOG" id="KOG1947">
    <property type="taxonomic scope" value="Eukaryota"/>
</dbReference>
<dbReference type="Proteomes" id="UP000030748">
    <property type="component" value="Unassembled WGS sequence"/>
</dbReference>
<dbReference type="CDD" id="cd22159">
    <property type="entry name" value="F-box_AtTIR1-like"/>
    <property type="match status" value="1"/>
</dbReference>
<dbReference type="FunFam" id="3.80.10.10:FF:000595">
    <property type="entry name" value="EIN3-binding F-box protein 1"/>
    <property type="match status" value="1"/>
</dbReference>
<comment type="pathway">
    <text evidence="2">Protein modification; protein ubiquitination.</text>
</comment>
<dbReference type="Pfam" id="PF25372">
    <property type="entry name" value="DUF7885"/>
    <property type="match status" value="2"/>
</dbReference>
<accession>A0A022QWT2</accession>
<sequence length="640" mass="68640">MSEVFDFSDVHTFCPNSKDSNLSFTLGSRVDMYFLQRKRSRISAPFIAGKKSKMQSSIEALPDECLFEILRRLPRGRETNACACVSKRWLMLLSSMKKDEMCTSETTRFVGPEIQSNPPKPKEDDDVSRGYLSRCLEGKKATDVRLAAIAVGTASRGGLGKLSIRGSNETRGPTNLGLKAISRGCPSLRALSLWDVSPVGDEGLCEIASACHSLEDIQFFHCPNITDKGLVAIAKNCPNLTSVAVESCLNIGNESLQALGNYCPDLKFVSIKNCPLVGDKGIASLFSSVGHVLTRAKLQTLNISDVSLAVIGHYGTAMIDLTLVGLQNVSEKGFWLMGKGHGLRKLKSLTVTSCPGVSDLGLESLGKGCPDIKTLALRKCPRVSDNGVVSFARAAESLESLRLEECHVITQRGVFGILANCGKKLKAIVLVNCLGNRDLGFRFPLTSRCRSLRSLTIRNCPGFGDAGLGGLGKICPNLTHVDLSGNKEITDACILPLVESSEDGLVEVKLSGCDKLTDNTVTVIAKLHGDTLDLLKLDGCRCVTDASLIEIASNCMVLSELDVSRCGITDSGIKVLAEAVQMSLLTFSIAGCSLVSDESLPFLVELGKTMVGLNVQYCGGITSGAVDLLVDQLWRCDILS</sequence>
<dbReference type="GO" id="GO:0009873">
    <property type="term" value="P:ethylene-activated signaling pathway"/>
    <property type="evidence" value="ECO:0007669"/>
    <property type="project" value="UniProtKB-KW"/>
</dbReference>
<dbReference type="PhylomeDB" id="A0A022QWT2"/>